<dbReference type="Proteomes" id="UP000077868">
    <property type="component" value="Chromosome"/>
</dbReference>
<dbReference type="KEGG" id="ndk:I601_0961"/>
<dbReference type="OrthoDB" id="63034at2"/>
<dbReference type="InterPro" id="IPR029058">
    <property type="entry name" value="AB_hydrolase_fold"/>
</dbReference>
<sequence length="324" mass="33156">MTDTTTVTTASAAPDTTASPGHREVRFASGGEECVATHVPAAHDGLAGAAGRPVVVMAHGLAGTVDSGLLPFADGLAAAGLDVLAFDYRGFGLSGGRTRQRVSVADQLEDYRAAAQAAAGLPGVDGRRLVLWGVSLAGGHVLAVAAGRDDVAAVVSLTPLVDGAAAGRLALRHHSALTLGRSTVDGVRSRLLASRRGPVMVPVVAEPGQQGALTLAGCKDDYLALAGPSFRNEVDAAVALELGGHRPGKRAAEVTCPLLVQIEDFDRLAPPHAAAKAAVKGRAEVRHYPGDHFDVWPGKAHFDAVLAHQVHFLTRHLVPGTAAG</sequence>
<proteinExistence type="inferred from homology"/>
<evidence type="ECO:0000256" key="3">
    <source>
        <dbReference type="SAM" id="MobiDB-lite"/>
    </source>
</evidence>
<feature type="compositionally biased region" description="Low complexity" evidence="3">
    <location>
        <begin position="1"/>
        <end position="20"/>
    </location>
</feature>
<evidence type="ECO:0000256" key="2">
    <source>
        <dbReference type="ARBA" id="ARBA00038115"/>
    </source>
</evidence>
<dbReference type="PATRIC" id="fig|1300347.3.peg.959"/>
<gene>
    <name evidence="5" type="ORF">I601_0961</name>
</gene>
<evidence type="ECO:0000256" key="1">
    <source>
        <dbReference type="ARBA" id="ARBA00022801"/>
    </source>
</evidence>
<comment type="similarity">
    <text evidence="2">Belongs to the AB hydrolase superfamily. FUS2 hydrolase family.</text>
</comment>
<dbReference type="AlphaFoldDB" id="A0A1A9GGP1"/>
<dbReference type="EMBL" id="CP015079">
    <property type="protein sequence ID" value="ANH37404.1"/>
    <property type="molecule type" value="Genomic_DNA"/>
</dbReference>
<evidence type="ECO:0000313" key="6">
    <source>
        <dbReference type="Proteomes" id="UP000077868"/>
    </source>
</evidence>
<dbReference type="SUPFAM" id="SSF53474">
    <property type="entry name" value="alpha/beta-Hydrolases"/>
    <property type="match status" value="1"/>
</dbReference>
<organism evidence="5 6">
    <name type="scientific">Nocardioides dokdonensis FR1436</name>
    <dbReference type="NCBI Taxonomy" id="1300347"/>
    <lineage>
        <taxon>Bacteria</taxon>
        <taxon>Bacillati</taxon>
        <taxon>Actinomycetota</taxon>
        <taxon>Actinomycetes</taxon>
        <taxon>Propionibacteriales</taxon>
        <taxon>Nocardioidaceae</taxon>
        <taxon>Nocardioides</taxon>
    </lineage>
</organism>
<reference evidence="5 6" key="1">
    <citation type="submission" date="2016-03" db="EMBL/GenBank/DDBJ databases">
        <title>Complete genome sequence of a soil Actinobacterium, Nocardioides dokdonensis FR1436.</title>
        <authorList>
            <person name="Kwon S.-K."/>
            <person name="Kim K."/>
            <person name="Kim J.F."/>
        </authorList>
    </citation>
    <scope>NUCLEOTIDE SEQUENCE [LARGE SCALE GENOMIC DNA]</scope>
    <source>
        <strain evidence="5 6">FR1436</strain>
    </source>
</reference>
<feature type="region of interest" description="Disordered" evidence="3">
    <location>
        <begin position="1"/>
        <end position="22"/>
    </location>
</feature>
<dbReference type="PANTHER" id="PTHR22946:SF9">
    <property type="entry name" value="POLYKETIDE TRANSFERASE AF380"/>
    <property type="match status" value="1"/>
</dbReference>
<keyword evidence="1 5" id="KW-0378">Hydrolase</keyword>
<dbReference type="Gene3D" id="3.40.50.1820">
    <property type="entry name" value="alpha/beta hydrolase"/>
    <property type="match status" value="1"/>
</dbReference>
<dbReference type="Pfam" id="PF00561">
    <property type="entry name" value="Abhydrolase_1"/>
    <property type="match status" value="1"/>
</dbReference>
<dbReference type="PANTHER" id="PTHR22946">
    <property type="entry name" value="DIENELACTONE HYDROLASE DOMAIN-CONTAINING PROTEIN-RELATED"/>
    <property type="match status" value="1"/>
</dbReference>
<evidence type="ECO:0000313" key="5">
    <source>
        <dbReference type="EMBL" id="ANH37404.1"/>
    </source>
</evidence>
<dbReference type="RefSeq" id="WP_068106969.1">
    <property type="nucleotide sequence ID" value="NZ_CP015079.1"/>
</dbReference>
<protein>
    <submittedName>
        <fullName evidence="5">Alpha/beta hydrolase family protein</fullName>
    </submittedName>
</protein>
<keyword evidence="6" id="KW-1185">Reference proteome</keyword>
<evidence type="ECO:0000259" key="4">
    <source>
        <dbReference type="Pfam" id="PF00561"/>
    </source>
</evidence>
<name>A0A1A9GGP1_9ACTN</name>
<dbReference type="InterPro" id="IPR000073">
    <property type="entry name" value="AB_hydrolase_1"/>
</dbReference>
<accession>A0A1A9GGP1</accession>
<dbReference type="InterPro" id="IPR050261">
    <property type="entry name" value="FrsA_esterase"/>
</dbReference>
<feature type="domain" description="AB hydrolase-1" evidence="4">
    <location>
        <begin position="53"/>
        <end position="162"/>
    </location>
</feature>
<dbReference type="GO" id="GO:0052689">
    <property type="term" value="F:carboxylic ester hydrolase activity"/>
    <property type="evidence" value="ECO:0007669"/>
    <property type="project" value="UniProtKB-ARBA"/>
</dbReference>
<dbReference type="STRING" id="1300347.I601_0961"/>